<keyword evidence="2" id="KW-1185">Reference proteome</keyword>
<evidence type="ECO:0000313" key="1">
    <source>
        <dbReference type="EMBL" id="KAJ8622911.1"/>
    </source>
</evidence>
<comment type="caution">
    <text evidence="1">The sequence shown here is derived from an EMBL/GenBank/DDBJ whole genome shotgun (WGS) entry which is preliminary data.</text>
</comment>
<dbReference type="EMBL" id="CM056818">
    <property type="protein sequence ID" value="KAJ8622911.1"/>
    <property type="molecule type" value="Genomic_DNA"/>
</dbReference>
<dbReference type="Proteomes" id="UP001234297">
    <property type="component" value="Chromosome 10"/>
</dbReference>
<protein>
    <submittedName>
        <fullName evidence="1">Uncharacterized protein</fullName>
    </submittedName>
</protein>
<organism evidence="1 2">
    <name type="scientific">Persea americana</name>
    <name type="common">Avocado</name>
    <dbReference type="NCBI Taxonomy" id="3435"/>
    <lineage>
        <taxon>Eukaryota</taxon>
        <taxon>Viridiplantae</taxon>
        <taxon>Streptophyta</taxon>
        <taxon>Embryophyta</taxon>
        <taxon>Tracheophyta</taxon>
        <taxon>Spermatophyta</taxon>
        <taxon>Magnoliopsida</taxon>
        <taxon>Magnoliidae</taxon>
        <taxon>Laurales</taxon>
        <taxon>Lauraceae</taxon>
        <taxon>Persea</taxon>
    </lineage>
</organism>
<evidence type="ECO:0000313" key="2">
    <source>
        <dbReference type="Proteomes" id="UP001234297"/>
    </source>
</evidence>
<proteinExistence type="predicted"/>
<accession>A0ACC2KPY3</accession>
<gene>
    <name evidence="1" type="ORF">MRB53_031440</name>
</gene>
<name>A0ACC2KPY3_PERAE</name>
<reference evidence="1 2" key="1">
    <citation type="journal article" date="2022" name="Hortic Res">
        <title>A haplotype resolved chromosomal level avocado genome allows analysis of novel avocado genes.</title>
        <authorList>
            <person name="Nath O."/>
            <person name="Fletcher S.J."/>
            <person name="Hayward A."/>
            <person name="Shaw L.M."/>
            <person name="Masouleh A.K."/>
            <person name="Furtado A."/>
            <person name="Henry R.J."/>
            <person name="Mitter N."/>
        </authorList>
    </citation>
    <scope>NUCLEOTIDE SEQUENCE [LARGE SCALE GENOMIC DNA]</scope>
    <source>
        <strain evidence="2">cv. Hass</strain>
    </source>
</reference>
<sequence length="214" mass="22238">MLSGHPIRTIEVGAAGLEGSAEVYGGFGMDNGGAGVKAEEGEEGEGVGVDDGGTAKADAPAHGMGSALDTLCGQSYGAKQYHMLGLGKNGAALANSISYWINATLLALYVKFSPACKKTWTGFSKEALHNVPNFIRLAIPSAVMLCLEIWSFELMVLLSGLLPNPKLETSVLSTSLNTTSILYMIPFGLSSAISTRVSNELGAGRPQTAQSLLL</sequence>